<dbReference type="KEGG" id="mgin:FRZ54_09810"/>
<reference evidence="2 3" key="1">
    <citation type="journal article" date="2017" name="Curr. Microbiol.">
        <title>Mucilaginibacter ginsenosidivorans sp. nov., Isolated from Soil of Ginseng Field.</title>
        <authorList>
            <person name="Kim M.M."/>
            <person name="Siddiqi M.Z."/>
            <person name="Im W.T."/>
        </authorList>
    </citation>
    <scope>NUCLEOTIDE SEQUENCE [LARGE SCALE GENOMIC DNA]</scope>
    <source>
        <strain evidence="2 3">Gsoil 3017</strain>
    </source>
</reference>
<organism evidence="2 3">
    <name type="scientific">Mucilaginibacter ginsenosidivorans</name>
    <dbReference type="NCBI Taxonomy" id="398053"/>
    <lineage>
        <taxon>Bacteria</taxon>
        <taxon>Pseudomonadati</taxon>
        <taxon>Bacteroidota</taxon>
        <taxon>Sphingobacteriia</taxon>
        <taxon>Sphingobacteriales</taxon>
        <taxon>Sphingobacteriaceae</taxon>
        <taxon>Mucilaginibacter</taxon>
    </lineage>
</organism>
<protein>
    <submittedName>
        <fullName evidence="2">Uncharacterized protein</fullName>
    </submittedName>
</protein>
<dbReference type="EMBL" id="CP042436">
    <property type="protein sequence ID" value="QEC62860.1"/>
    <property type="molecule type" value="Genomic_DNA"/>
</dbReference>
<evidence type="ECO:0000313" key="3">
    <source>
        <dbReference type="Proteomes" id="UP000321479"/>
    </source>
</evidence>
<feature type="compositionally biased region" description="Low complexity" evidence="1">
    <location>
        <begin position="1"/>
        <end position="16"/>
    </location>
</feature>
<keyword evidence="3" id="KW-1185">Reference proteome</keyword>
<accession>A0A5B8UUQ6</accession>
<dbReference type="RefSeq" id="WP_147031437.1">
    <property type="nucleotide sequence ID" value="NZ_CP042436.1"/>
</dbReference>
<evidence type="ECO:0000256" key="1">
    <source>
        <dbReference type="SAM" id="MobiDB-lite"/>
    </source>
</evidence>
<evidence type="ECO:0000313" key="2">
    <source>
        <dbReference type="EMBL" id="QEC62860.1"/>
    </source>
</evidence>
<gene>
    <name evidence="2" type="ORF">FRZ54_09810</name>
</gene>
<proteinExistence type="predicted"/>
<dbReference type="AlphaFoldDB" id="A0A5B8UUQ6"/>
<sequence length="66" mass="7367">MDETSTTTTLNETSNTAAMKGTDATENLEADDLIFFNSLRTDLDLLKRNPSAQTIHNILDYSRSSR</sequence>
<feature type="region of interest" description="Disordered" evidence="1">
    <location>
        <begin position="1"/>
        <end position="24"/>
    </location>
</feature>
<dbReference type="Proteomes" id="UP000321479">
    <property type="component" value="Chromosome"/>
</dbReference>
<dbReference type="OrthoDB" id="799469at2"/>
<name>A0A5B8UUQ6_9SPHI</name>